<dbReference type="SUPFAM" id="SSF56529">
    <property type="entry name" value="FAH"/>
    <property type="match status" value="1"/>
</dbReference>
<reference evidence="3 4" key="1">
    <citation type="submission" date="2018-09" db="EMBL/GenBank/DDBJ databases">
        <title>The draft genome of Acinetobacter sp. strains.</title>
        <authorList>
            <person name="Qin J."/>
            <person name="Feng Y."/>
            <person name="Zong Z."/>
        </authorList>
    </citation>
    <scope>NUCLEOTIDE SEQUENCE [LARGE SCALE GENOMIC DNA]</scope>
    <source>
        <strain evidence="3 4">WCHAc060005</strain>
    </source>
</reference>
<evidence type="ECO:0000313" key="4">
    <source>
        <dbReference type="Proteomes" id="UP000280271"/>
    </source>
</evidence>
<name>A0ABX9TRW3_9GAMM</name>
<dbReference type="InterPro" id="IPR036663">
    <property type="entry name" value="Fumarylacetoacetase_C_sf"/>
</dbReference>
<protein>
    <submittedName>
        <fullName evidence="3">4-hydroxyphenylacetate isomerase</fullName>
    </submittedName>
</protein>
<dbReference type="Proteomes" id="UP000280271">
    <property type="component" value="Unassembled WGS sequence"/>
</dbReference>
<dbReference type="InterPro" id="IPR012686">
    <property type="entry name" value="HPA_isomer/decarb_N"/>
</dbReference>
<keyword evidence="4" id="KW-1185">Reference proteome</keyword>
<comment type="caution">
    <text evidence="3">The sequence shown here is derived from an EMBL/GenBank/DDBJ whole genome shotgun (WGS) entry which is preliminary data.</text>
</comment>
<dbReference type="NCBIfam" id="TIGR02305">
    <property type="entry name" value="HpaG-N-term"/>
    <property type="match status" value="1"/>
</dbReference>
<dbReference type="InterPro" id="IPR011234">
    <property type="entry name" value="Fumarylacetoacetase-like_C"/>
</dbReference>
<dbReference type="PANTHER" id="PTHR11820">
    <property type="entry name" value="ACYLPYRUVASE"/>
    <property type="match status" value="1"/>
</dbReference>
<dbReference type="GO" id="GO:0016853">
    <property type="term" value="F:isomerase activity"/>
    <property type="evidence" value="ECO:0007669"/>
    <property type="project" value="UniProtKB-KW"/>
</dbReference>
<dbReference type="PANTHER" id="PTHR11820:SF114">
    <property type="entry name" value="4-HYDROXYPHENYLACETATE CATABOLISM PROTEIN"/>
    <property type="match status" value="1"/>
</dbReference>
<keyword evidence="3" id="KW-0413">Isomerase</keyword>
<evidence type="ECO:0000313" key="3">
    <source>
        <dbReference type="EMBL" id="RLL18143.1"/>
    </source>
</evidence>
<dbReference type="Gene3D" id="3.90.850.10">
    <property type="entry name" value="Fumarylacetoacetase-like, C-terminal domain"/>
    <property type="match status" value="1"/>
</dbReference>
<evidence type="ECO:0000259" key="2">
    <source>
        <dbReference type="Pfam" id="PF01557"/>
    </source>
</evidence>
<proteinExistence type="predicted"/>
<keyword evidence="1" id="KW-0479">Metal-binding</keyword>
<organism evidence="3 4">
    <name type="scientific">Acinetobacter chengduensis</name>
    <dbReference type="NCBI Taxonomy" id="2420890"/>
    <lineage>
        <taxon>Bacteria</taxon>
        <taxon>Pseudomonadati</taxon>
        <taxon>Pseudomonadota</taxon>
        <taxon>Gammaproteobacteria</taxon>
        <taxon>Moraxellales</taxon>
        <taxon>Moraxellaceae</taxon>
        <taxon>Acinetobacter</taxon>
    </lineage>
</organism>
<dbReference type="EMBL" id="RCHC01000023">
    <property type="protein sequence ID" value="RLL18143.1"/>
    <property type="molecule type" value="Genomic_DNA"/>
</dbReference>
<dbReference type="Pfam" id="PF01557">
    <property type="entry name" value="FAA_hydrolase"/>
    <property type="match status" value="1"/>
</dbReference>
<evidence type="ECO:0000256" key="1">
    <source>
        <dbReference type="ARBA" id="ARBA00022723"/>
    </source>
</evidence>
<dbReference type="RefSeq" id="WP_120375899.1">
    <property type="nucleotide sequence ID" value="NZ_RCHC01000023.1"/>
</dbReference>
<feature type="domain" description="Fumarylacetoacetase-like C-terminal" evidence="2">
    <location>
        <begin position="13"/>
        <end position="214"/>
    </location>
</feature>
<gene>
    <name evidence="3" type="ORF">D9K81_15850</name>
</gene>
<sequence length="220" mass="24264">MSELNKNSMDGNIFGIALNYKCLYEKLQAQFNEKPYINEPKKPVLFIKTPNTRNQSGQHVVKQKDDILQAGPTLGIVIGKSTSRVSENDALDHVAGFVTVNELSLPEDSYYRPAIKAKCQDGFCVLGTPVAKEAVTDLNNLALRVYVNGELKQQGTTANWIRTPAQIIEQISEYMPLNEGDIILTGTPLGRVDLQAGDEVRVEIDQLGSVTNTIQEEGNE</sequence>
<accession>A0ABX9TRW3</accession>